<dbReference type="InterPro" id="IPR050065">
    <property type="entry name" value="GlmU-like"/>
</dbReference>
<dbReference type="RefSeq" id="WP_218445568.1">
    <property type="nucleotide sequence ID" value="NZ_JAGSPA010000002.1"/>
</dbReference>
<comment type="pathway">
    <text evidence="11">Bacterial outer membrane biogenesis; LPS lipid A biosynthesis.</text>
</comment>
<dbReference type="InterPro" id="IPR005882">
    <property type="entry name" value="Bifunctional_GlmU"/>
</dbReference>
<organism evidence="13 14">
    <name type="scientific">Pacificimonas pallii</name>
    <dbReference type="NCBI Taxonomy" id="2827236"/>
    <lineage>
        <taxon>Bacteria</taxon>
        <taxon>Pseudomonadati</taxon>
        <taxon>Pseudomonadota</taxon>
        <taxon>Alphaproteobacteria</taxon>
        <taxon>Sphingomonadales</taxon>
        <taxon>Sphingosinicellaceae</taxon>
        <taxon>Pacificimonas</taxon>
    </lineage>
</organism>
<comment type="subcellular location">
    <subcellularLocation>
        <location evidence="1 11">Cytoplasm</location>
    </subcellularLocation>
</comment>
<feature type="binding site" evidence="11">
    <location>
        <position position="338"/>
    </location>
    <ligand>
        <name>UDP-N-acetyl-alpha-D-glucosamine</name>
        <dbReference type="ChEBI" id="CHEBI:57705"/>
    </ligand>
</feature>
<feature type="binding site" evidence="11">
    <location>
        <begin position="81"/>
        <end position="82"/>
    </location>
    <ligand>
        <name>UDP-N-acetyl-alpha-D-glucosamine</name>
        <dbReference type="ChEBI" id="CHEBI:57705"/>
    </ligand>
</feature>
<evidence type="ECO:0000256" key="6">
    <source>
        <dbReference type="ARBA" id="ARBA00022842"/>
    </source>
</evidence>
<feature type="binding site" evidence="11">
    <location>
        <position position="427"/>
    </location>
    <ligand>
        <name>acetyl-CoA</name>
        <dbReference type="ChEBI" id="CHEBI:57288"/>
    </ligand>
</feature>
<evidence type="ECO:0000256" key="3">
    <source>
        <dbReference type="ARBA" id="ARBA00007947"/>
    </source>
</evidence>
<dbReference type="PROSITE" id="PS00101">
    <property type="entry name" value="HEXAPEP_TRANSFERASES"/>
    <property type="match status" value="1"/>
</dbReference>
<dbReference type="EMBL" id="JAGSPA010000002">
    <property type="protein sequence ID" value="MBV7256815.1"/>
    <property type="molecule type" value="Genomic_DNA"/>
</dbReference>
<keyword evidence="11" id="KW-0479">Metal-binding</keyword>
<evidence type="ECO:0000256" key="11">
    <source>
        <dbReference type="HAMAP-Rule" id="MF_01631"/>
    </source>
</evidence>
<feature type="binding site" evidence="11">
    <location>
        <position position="410"/>
    </location>
    <ligand>
        <name>acetyl-CoA</name>
        <dbReference type="ChEBI" id="CHEBI:57288"/>
    </ligand>
</feature>
<dbReference type="Pfam" id="PF12804">
    <property type="entry name" value="NTP_transf_3"/>
    <property type="match status" value="1"/>
</dbReference>
<evidence type="ECO:0000256" key="4">
    <source>
        <dbReference type="ARBA" id="ARBA00022679"/>
    </source>
</evidence>
<keyword evidence="7 11" id="KW-0012">Acyltransferase</keyword>
<keyword evidence="11" id="KW-0573">Peptidoglycan synthesis</keyword>
<feature type="binding site" evidence="11">
    <location>
        <position position="320"/>
    </location>
    <ligand>
        <name>UDP-N-acetyl-alpha-D-glucosamine</name>
        <dbReference type="ChEBI" id="CHEBI:57705"/>
    </ligand>
</feature>
<proteinExistence type="inferred from homology"/>
<dbReference type="Pfam" id="PF00132">
    <property type="entry name" value="Hexapep"/>
    <property type="match status" value="2"/>
</dbReference>
<feature type="binding site" evidence="11">
    <location>
        <position position="144"/>
    </location>
    <ligand>
        <name>UDP-N-acetyl-alpha-D-glucosamine</name>
        <dbReference type="ChEBI" id="CHEBI:57705"/>
    </ligand>
</feature>
<dbReference type="EC" id="2.7.7.23" evidence="11"/>
<feature type="binding site" evidence="11">
    <location>
        <position position="392"/>
    </location>
    <ligand>
        <name>acetyl-CoA</name>
        <dbReference type="ChEBI" id="CHEBI:57288"/>
    </ligand>
</feature>
<dbReference type="InterPro" id="IPR001451">
    <property type="entry name" value="Hexapep"/>
</dbReference>
<evidence type="ECO:0000256" key="5">
    <source>
        <dbReference type="ARBA" id="ARBA00022695"/>
    </source>
</evidence>
<evidence type="ECO:0000313" key="14">
    <source>
        <dbReference type="Proteomes" id="UP000722336"/>
    </source>
</evidence>
<keyword evidence="6 11" id="KW-0460">Magnesium</keyword>
<feature type="binding site" evidence="11">
    <location>
        <position position="106"/>
    </location>
    <ligand>
        <name>Mg(2+)</name>
        <dbReference type="ChEBI" id="CHEBI:18420"/>
    </ligand>
</feature>
<comment type="caution">
    <text evidence="13">The sequence shown here is derived from an EMBL/GenBank/DDBJ whole genome shotgun (WGS) entry which is preliminary data.</text>
</comment>
<evidence type="ECO:0000256" key="7">
    <source>
        <dbReference type="ARBA" id="ARBA00023315"/>
    </source>
</evidence>
<evidence type="ECO:0000256" key="10">
    <source>
        <dbReference type="ARBA" id="ARBA00049628"/>
    </source>
</evidence>
<keyword evidence="11" id="KW-0677">Repeat</keyword>
<dbReference type="NCBIfam" id="TIGR01173">
    <property type="entry name" value="glmU"/>
    <property type="match status" value="1"/>
</dbReference>
<comment type="function">
    <text evidence="10 11">Catalyzes the last two sequential reactions in the de novo biosynthetic pathway for UDP-N-acetylglucosamine (UDP-GlcNAc). The C-terminal domain catalyzes the transfer of acetyl group from acetyl coenzyme A to glucosamine-1-phosphate (GlcN-1-P) to produce N-acetylglucosamine-1-phosphate (GlcNAc-1-P), which is converted into UDP-GlcNAc by the transfer of uridine 5-monophosphate (from uridine 5-triphosphate), a reaction catalyzed by the N-terminal domain.</text>
</comment>
<dbReference type="PANTHER" id="PTHR43584:SF3">
    <property type="entry name" value="BIFUNCTIONAL PROTEIN GLMU"/>
    <property type="match status" value="1"/>
</dbReference>
<feature type="binding site" evidence="11">
    <location>
        <position position="231"/>
    </location>
    <ligand>
        <name>UDP-N-acetyl-alpha-D-glucosamine</name>
        <dbReference type="ChEBI" id="CHEBI:57705"/>
    </ligand>
</feature>
<feature type="region of interest" description="Pyrophosphorylase" evidence="11">
    <location>
        <begin position="1"/>
        <end position="233"/>
    </location>
</feature>
<name>A0ABS6SEX6_9SPHN</name>
<feature type="domain" description="MobA-like NTP transferase" evidence="12">
    <location>
        <begin position="8"/>
        <end position="132"/>
    </location>
</feature>
<comment type="subunit">
    <text evidence="11">Homotrimer.</text>
</comment>
<dbReference type="PANTHER" id="PTHR43584">
    <property type="entry name" value="NUCLEOTIDYL TRANSFERASE"/>
    <property type="match status" value="1"/>
</dbReference>
<dbReference type="CDD" id="cd03353">
    <property type="entry name" value="LbH_GlmU_C"/>
    <property type="match status" value="1"/>
</dbReference>
<comment type="similarity">
    <text evidence="2 11">In the C-terminal section; belongs to the transferase hexapeptide repeat family.</text>
</comment>
<feature type="binding site" evidence="11">
    <location>
        <position position="364"/>
    </location>
    <ligand>
        <name>UDP-N-acetyl-alpha-D-glucosamine</name>
        <dbReference type="ChEBI" id="CHEBI:57705"/>
    </ligand>
</feature>
<keyword evidence="4 11" id="KW-0808">Transferase</keyword>
<dbReference type="EC" id="2.3.1.157" evidence="11"/>
<comment type="catalytic activity">
    <reaction evidence="9 11">
        <text>N-acetyl-alpha-D-glucosamine 1-phosphate + UTP + H(+) = UDP-N-acetyl-alpha-D-glucosamine + diphosphate</text>
        <dbReference type="Rhea" id="RHEA:13509"/>
        <dbReference type="ChEBI" id="CHEBI:15378"/>
        <dbReference type="ChEBI" id="CHEBI:33019"/>
        <dbReference type="ChEBI" id="CHEBI:46398"/>
        <dbReference type="ChEBI" id="CHEBI:57705"/>
        <dbReference type="ChEBI" id="CHEBI:57776"/>
        <dbReference type="EC" id="2.7.7.23"/>
    </reaction>
</comment>
<dbReference type="InterPro" id="IPR018357">
    <property type="entry name" value="Hexapep_transf_CS"/>
</dbReference>
<accession>A0ABS6SEX6</accession>
<comment type="similarity">
    <text evidence="3 11">In the N-terminal section; belongs to the N-acetylglucosamine-1-phosphate uridyltransferase family.</text>
</comment>
<comment type="cofactor">
    <cofactor evidence="11">
        <name>Mg(2+)</name>
        <dbReference type="ChEBI" id="CHEBI:18420"/>
    </cofactor>
    <text evidence="11">Binds 1 Mg(2+) ion per subunit.</text>
</comment>
<feature type="binding site" evidence="11">
    <location>
        <position position="25"/>
    </location>
    <ligand>
        <name>UDP-N-acetyl-alpha-D-glucosamine</name>
        <dbReference type="ChEBI" id="CHEBI:57705"/>
    </ligand>
</feature>
<feature type="region of interest" description="Linker" evidence="11">
    <location>
        <begin position="234"/>
        <end position="254"/>
    </location>
</feature>
<reference evidence="13 14" key="1">
    <citation type="submission" date="2021-04" db="EMBL/GenBank/DDBJ databases">
        <authorList>
            <person name="Pira H."/>
            <person name="Risdian C."/>
            <person name="Wink J."/>
        </authorList>
    </citation>
    <scope>NUCLEOTIDE SEQUENCE [LARGE SCALE GENOMIC DNA]</scope>
    <source>
        <strain evidence="13 14">WHA3</strain>
    </source>
</reference>
<evidence type="ECO:0000256" key="1">
    <source>
        <dbReference type="ARBA" id="ARBA00004496"/>
    </source>
</evidence>
<evidence type="ECO:0000259" key="12">
    <source>
        <dbReference type="Pfam" id="PF12804"/>
    </source>
</evidence>
<feature type="binding site" evidence="11">
    <location>
        <position position="353"/>
    </location>
    <ligand>
        <name>UDP-N-acetyl-alpha-D-glucosamine</name>
        <dbReference type="ChEBI" id="CHEBI:57705"/>
    </ligand>
</feature>
<feature type="binding site" evidence="11">
    <location>
        <position position="76"/>
    </location>
    <ligand>
        <name>UDP-N-acetyl-alpha-D-glucosamine</name>
        <dbReference type="ChEBI" id="CHEBI:57705"/>
    </ligand>
</feature>
<comment type="pathway">
    <text evidence="11">Nucleotide-sugar biosynthesis; UDP-N-acetyl-alpha-D-glucosamine biosynthesis; N-acetyl-alpha-D-glucosamine 1-phosphate from alpha-D-glucosamine 6-phosphate (route II): step 2/2.</text>
</comment>
<gene>
    <name evidence="11 13" type="primary">glmU</name>
    <name evidence="13" type="ORF">KCG44_08445</name>
</gene>
<evidence type="ECO:0000313" key="13">
    <source>
        <dbReference type="EMBL" id="MBV7256815.1"/>
    </source>
</evidence>
<feature type="active site" description="Proton acceptor" evidence="11">
    <location>
        <position position="350"/>
    </location>
</feature>
<sequence length="450" mass="47808">MSSRPVAAIILAAGKGTRMKSSLHKVLHPVGGQPMLRGLVGELTKLKLEKTVIIVGAGAESVRAEMEGDGTAFAYQREQLGTAHAAAQAEEELKDFVGDVLVCFGDVPLLKSETVSRMQQRLAADDGPACVVLGFRPDDAKSYGRILASEDGTIEKMVEYKDASEEERAAKLCNAGPVMVRGEELFALLSRIDNENAQGEYYLPDLVTIAGQDRRTSAVVEAPEREVTGVNDRVDLAFAEKLWQQDRREAMMRAGVTLRDPESVYFSWDTDIASDVVIEPNVVFGPGVKIESGATIRAHSHLEGAHVGENCDVGPFARLRPGAVMKAGAKVGNFVEMKKSTLGEGAKANHLTYLGDATIGAGANVGAGTITCNYDGFFKYQTVIGEGAFIGSNSSLVAPVNIGAGAIVGAGSVVTKDVEAGALAVARGQQNEREGWAERFRAVQQKKKAG</sequence>
<dbReference type="InterPro" id="IPR025877">
    <property type="entry name" value="MobA-like_NTP_Trfase"/>
</dbReference>
<keyword evidence="5 11" id="KW-0548">Nucleotidyltransferase</keyword>
<comment type="caution">
    <text evidence="11">Lacks conserved residue(s) required for the propagation of feature annotation.</text>
</comment>
<dbReference type="HAMAP" id="MF_01631">
    <property type="entry name" value="GlmU"/>
    <property type="match status" value="1"/>
</dbReference>
<feature type="binding site" evidence="11">
    <location>
        <begin position="373"/>
        <end position="374"/>
    </location>
    <ligand>
        <name>acetyl-CoA</name>
        <dbReference type="ChEBI" id="CHEBI:57288"/>
    </ligand>
</feature>
<protein>
    <recommendedName>
        <fullName evidence="11">Bifunctional protein GlmU</fullName>
    </recommendedName>
    <domain>
        <recommendedName>
            <fullName evidence="11">UDP-N-acetylglucosamine pyrophosphorylase</fullName>
            <ecNumber evidence="11">2.7.7.23</ecNumber>
        </recommendedName>
        <alternativeName>
            <fullName evidence="11">N-acetylglucosamine-1-phosphate uridyltransferase</fullName>
        </alternativeName>
    </domain>
    <domain>
        <recommendedName>
            <fullName evidence="11">Glucosamine-1-phosphate N-acetyltransferase</fullName>
            <ecNumber evidence="11">2.3.1.157</ecNumber>
        </recommendedName>
    </domain>
</protein>
<feature type="region of interest" description="N-acetyltransferase" evidence="11">
    <location>
        <begin position="255"/>
        <end position="450"/>
    </location>
</feature>
<dbReference type="GO" id="GO:0003977">
    <property type="term" value="F:UDP-N-acetylglucosamine diphosphorylase activity"/>
    <property type="evidence" value="ECO:0007669"/>
    <property type="project" value="UniProtKB-EC"/>
</dbReference>
<keyword evidence="11" id="KW-0963">Cytoplasm</keyword>
<comment type="catalytic activity">
    <reaction evidence="8 11">
        <text>alpha-D-glucosamine 1-phosphate + acetyl-CoA = N-acetyl-alpha-D-glucosamine 1-phosphate + CoA + H(+)</text>
        <dbReference type="Rhea" id="RHEA:13725"/>
        <dbReference type="ChEBI" id="CHEBI:15378"/>
        <dbReference type="ChEBI" id="CHEBI:57287"/>
        <dbReference type="ChEBI" id="CHEBI:57288"/>
        <dbReference type="ChEBI" id="CHEBI:57776"/>
        <dbReference type="ChEBI" id="CHEBI:58516"/>
        <dbReference type="EC" id="2.3.1.157"/>
    </reaction>
</comment>
<feature type="binding site" evidence="11">
    <location>
        <position position="367"/>
    </location>
    <ligand>
        <name>acetyl-CoA</name>
        <dbReference type="ChEBI" id="CHEBI:57288"/>
    </ligand>
</feature>
<keyword evidence="11" id="KW-0133">Cell shape</keyword>
<dbReference type="InterPro" id="IPR038009">
    <property type="entry name" value="GlmU_C_LbH"/>
</dbReference>
<keyword evidence="11" id="KW-0511">Multifunctional enzyme</keyword>
<evidence type="ECO:0000256" key="8">
    <source>
        <dbReference type="ARBA" id="ARBA00048247"/>
    </source>
</evidence>
<keyword evidence="11" id="KW-0961">Cell wall biogenesis/degradation</keyword>
<dbReference type="Proteomes" id="UP000722336">
    <property type="component" value="Unassembled WGS sequence"/>
</dbReference>
<feature type="binding site" evidence="11">
    <location>
        <begin position="11"/>
        <end position="14"/>
    </location>
    <ligand>
        <name>UDP-N-acetyl-alpha-D-glucosamine</name>
        <dbReference type="ChEBI" id="CHEBI:57705"/>
    </ligand>
</feature>
<dbReference type="CDD" id="cd02540">
    <property type="entry name" value="GT2_GlmU_N_bac"/>
    <property type="match status" value="1"/>
</dbReference>
<dbReference type="NCBIfam" id="NF010933">
    <property type="entry name" value="PRK14353.1"/>
    <property type="match status" value="1"/>
</dbReference>
<feature type="binding site" evidence="11">
    <location>
        <position position="159"/>
    </location>
    <ligand>
        <name>UDP-N-acetyl-alpha-D-glucosamine</name>
        <dbReference type="ChEBI" id="CHEBI:57705"/>
    </ligand>
</feature>
<evidence type="ECO:0000256" key="9">
    <source>
        <dbReference type="ARBA" id="ARBA00048493"/>
    </source>
</evidence>
<keyword evidence="14" id="KW-1185">Reference proteome</keyword>
<comment type="pathway">
    <text evidence="11">Nucleotide-sugar biosynthesis; UDP-N-acetyl-alpha-D-glucosamine biosynthesis; UDP-N-acetyl-alpha-D-glucosamine from N-acetyl-alpha-D-glucosamine 1-phosphate: step 1/1.</text>
</comment>
<feature type="binding site" evidence="11">
    <location>
        <position position="174"/>
    </location>
    <ligand>
        <name>UDP-N-acetyl-alpha-D-glucosamine</name>
        <dbReference type="ChEBI" id="CHEBI:57705"/>
    </ligand>
</feature>
<evidence type="ECO:0000256" key="2">
    <source>
        <dbReference type="ARBA" id="ARBA00007707"/>
    </source>
</evidence>
<feature type="binding site" evidence="11">
    <location>
        <position position="231"/>
    </location>
    <ligand>
        <name>Mg(2+)</name>
        <dbReference type="ChEBI" id="CHEBI:18420"/>
    </ligand>
</feature>